<feature type="compositionally biased region" description="Low complexity" evidence="1">
    <location>
        <begin position="16"/>
        <end position="27"/>
    </location>
</feature>
<protein>
    <submittedName>
        <fullName evidence="3">Uncharacterized protein</fullName>
    </submittedName>
</protein>
<name>A0A239GSP5_9ACTN</name>
<reference evidence="4" key="1">
    <citation type="submission" date="2017-06" db="EMBL/GenBank/DDBJ databases">
        <authorList>
            <person name="Varghese N."/>
            <person name="Submissions S."/>
        </authorList>
    </citation>
    <scope>NUCLEOTIDE SEQUENCE [LARGE SCALE GENOMIC DNA]</scope>
    <source>
        <strain evidence="4">DSM 44485</strain>
    </source>
</reference>
<keyword evidence="2" id="KW-0812">Transmembrane</keyword>
<keyword evidence="4" id="KW-1185">Reference proteome</keyword>
<keyword evidence="2" id="KW-1133">Transmembrane helix</keyword>
<proteinExistence type="predicted"/>
<keyword evidence="2" id="KW-0472">Membrane</keyword>
<gene>
    <name evidence="3" type="ORF">SAMN06265355_1264</name>
</gene>
<dbReference type="AlphaFoldDB" id="A0A239GSP5"/>
<sequence>MKGQINMSKSTGLPAFGRGSFGRSSGRSGRGGTVTLIEDRVTRSYARTAKITFYVIAIVVGLLAAVVAASYIHPILALLAGAAIGVGLALPVAGFIAVWPVLRVLWWWTPEIFATGLVVSGFVVLSTHTNLVVRILIVALVAGVPAGIPVVRRRLIAIGWCLISRHRLRSCFNEFIISNRSGSLPLILWAKPTLVGERVWIWLRPGLSLADLESRLDKIAVACWAANITVERASTRNAAFVRADIKRRDALTGTVTSPLVDLVDPDAPVMPRAASEAPTALDLPDIPAQRTPDTDTTPRTTKRAGRNERADKKPAPAPAPEPAKPGTGDDLLDWV</sequence>
<feature type="compositionally biased region" description="Low complexity" evidence="1">
    <location>
        <begin position="290"/>
        <end position="299"/>
    </location>
</feature>
<feature type="compositionally biased region" description="Polar residues" evidence="1">
    <location>
        <begin position="1"/>
        <end position="11"/>
    </location>
</feature>
<feature type="transmembrane region" description="Helical" evidence="2">
    <location>
        <begin position="51"/>
        <end position="72"/>
    </location>
</feature>
<feature type="compositionally biased region" description="Basic and acidic residues" evidence="1">
    <location>
        <begin position="305"/>
        <end position="314"/>
    </location>
</feature>
<evidence type="ECO:0000313" key="4">
    <source>
        <dbReference type="Proteomes" id="UP000198420"/>
    </source>
</evidence>
<evidence type="ECO:0000313" key="3">
    <source>
        <dbReference type="EMBL" id="SNS71905.1"/>
    </source>
</evidence>
<feature type="transmembrane region" description="Helical" evidence="2">
    <location>
        <begin position="131"/>
        <end position="151"/>
    </location>
</feature>
<organism evidence="3 4">
    <name type="scientific">Actinomadura mexicana</name>
    <dbReference type="NCBI Taxonomy" id="134959"/>
    <lineage>
        <taxon>Bacteria</taxon>
        <taxon>Bacillati</taxon>
        <taxon>Actinomycetota</taxon>
        <taxon>Actinomycetes</taxon>
        <taxon>Streptosporangiales</taxon>
        <taxon>Thermomonosporaceae</taxon>
        <taxon>Actinomadura</taxon>
    </lineage>
</organism>
<dbReference type="Proteomes" id="UP000198420">
    <property type="component" value="Unassembled WGS sequence"/>
</dbReference>
<feature type="transmembrane region" description="Helical" evidence="2">
    <location>
        <begin position="105"/>
        <end position="125"/>
    </location>
</feature>
<feature type="region of interest" description="Disordered" evidence="1">
    <location>
        <begin position="1"/>
        <end position="30"/>
    </location>
</feature>
<dbReference type="EMBL" id="FZNP01000026">
    <property type="protein sequence ID" value="SNS71905.1"/>
    <property type="molecule type" value="Genomic_DNA"/>
</dbReference>
<evidence type="ECO:0000256" key="2">
    <source>
        <dbReference type="SAM" id="Phobius"/>
    </source>
</evidence>
<evidence type="ECO:0000256" key="1">
    <source>
        <dbReference type="SAM" id="MobiDB-lite"/>
    </source>
</evidence>
<feature type="region of interest" description="Disordered" evidence="1">
    <location>
        <begin position="273"/>
        <end position="335"/>
    </location>
</feature>
<accession>A0A239GSP5</accession>
<feature type="transmembrane region" description="Helical" evidence="2">
    <location>
        <begin position="78"/>
        <end position="98"/>
    </location>
</feature>